<evidence type="ECO:0000256" key="1">
    <source>
        <dbReference type="SAM" id="MobiDB-lite"/>
    </source>
</evidence>
<reference evidence="2 3" key="1">
    <citation type="submission" date="2018-10" db="EMBL/GenBank/DDBJ databases">
        <title>Lactobacillus sp. R7 and Lactobacillus sp. R19 isolated from fermented mustard green product of Taiwan.</title>
        <authorList>
            <person name="Lin S.-T."/>
        </authorList>
    </citation>
    <scope>NUCLEOTIDE SEQUENCE [LARGE SCALE GENOMIC DNA]</scope>
    <source>
        <strain evidence="2 3">BCRC 81129</strain>
    </source>
</reference>
<dbReference type="OrthoDB" id="9859460at2"/>
<dbReference type="EMBL" id="RKLX01000015">
    <property type="protein sequence ID" value="TGD18250.1"/>
    <property type="molecule type" value="Genomic_DNA"/>
</dbReference>
<feature type="region of interest" description="Disordered" evidence="1">
    <location>
        <begin position="43"/>
        <end position="94"/>
    </location>
</feature>
<feature type="compositionally biased region" description="Basic and acidic residues" evidence="1">
    <location>
        <begin position="73"/>
        <end position="84"/>
    </location>
</feature>
<sequence length="94" mass="9804">MMTVKNLGALIGVVLISGTVLAVSGGRVTDRVSAAAAPRIERVTSQTTRPAPLESKRQSVEPVGQRSRITTNAEREPIVPERHAGTTAPTGATC</sequence>
<comment type="caution">
    <text evidence="2">The sequence shown here is derived from an EMBL/GenBank/DDBJ whole genome shotgun (WGS) entry which is preliminary data.</text>
</comment>
<evidence type="ECO:0000313" key="2">
    <source>
        <dbReference type="EMBL" id="TGD18250.1"/>
    </source>
</evidence>
<name>A0A4Z0J8H2_9LACO</name>
<dbReference type="AlphaFoldDB" id="A0A4Z0J8H2"/>
<evidence type="ECO:0000313" key="3">
    <source>
        <dbReference type="Proteomes" id="UP000297348"/>
    </source>
</evidence>
<dbReference type="RefSeq" id="WP_135368446.1">
    <property type="nucleotide sequence ID" value="NZ_RKLX01000015.1"/>
</dbReference>
<proteinExistence type="predicted"/>
<dbReference type="Proteomes" id="UP000297348">
    <property type="component" value="Unassembled WGS sequence"/>
</dbReference>
<gene>
    <name evidence="2" type="ORF">EGT51_09435</name>
</gene>
<keyword evidence="3" id="KW-1185">Reference proteome</keyword>
<protein>
    <submittedName>
        <fullName evidence="2">Uncharacterized protein</fullName>
    </submittedName>
</protein>
<organism evidence="2 3">
    <name type="scientific">Levilactobacillus suantsaiihabitans</name>
    <dbReference type="NCBI Taxonomy" id="2487722"/>
    <lineage>
        <taxon>Bacteria</taxon>
        <taxon>Bacillati</taxon>
        <taxon>Bacillota</taxon>
        <taxon>Bacilli</taxon>
        <taxon>Lactobacillales</taxon>
        <taxon>Lactobacillaceae</taxon>
        <taxon>Levilactobacillus</taxon>
    </lineage>
</organism>
<accession>A0A4Z0J8H2</accession>